<dbReference type="EMBL" id="QGGL01000001">
    <property type="protein sequence ID" value="PWK16504.1"/>
    <property type="molecule type" value="Genomic_DNA"/>
</dbReference>
<dbReference type="Gene3D" id="3.30.530.20">
    <property type="match status" value="1"/>
</dbReference>
<name>A0A316DEN6_9BACL</name>
<dbReference type="InterPro" id="IPR023393">
    <property type="entry name" value="START-like_dom_sf"/>
</dbReference>
<keyword evidence="4" id="KW-1185">Reference proteome</keyword>
<organism evidence="3 4">
    <name type="scientific">Tumebacillus permanentifrigoris</name>
    <dbReference type="NCBI Taxonomy" id="378543"/>
    <lineage>
        <taxon>Bacteria</taxon>
        <taxon>Bacillati</taxon>
        <taxon>Bacillota</taxon>
        <taxon>Bacilli</taxon>
        <taxon>Bacillales</taxon>
        <taxon>Alicyclobacillaceae</taxon>
        <taxon>Tumebacillus</taxon>
    </lineage>
</organism>
<reference evidence="3 4" key="1">
    <citation type="submission" date="2018-05" db="EMBL/GenBank/DDBJ databases">
        <title>Genomic Encyclopedia of Type Strains, Phase IV (KMG-IV): sequencing the most valuable type-strain genomes for metagenomic binning, comparative biology and taxonomic classification.</title>
        <authorList>
            <person name="Goeker M."/>
        </authorList>
    </citation>
    <scope>NUCLEOTIDE SEQUENCE [LARGE SCALE GENOMIC DNA]</scope>
    <source>
        <strain evidence="3 4">DSM 18773</strain>
    </source>
</reference>
<comment type="caution">
    <text evidence="3">The sequence shown here is derived from an EMBL/GenBank/DDBJ whole genome shotgun (WGS) entry which is preliminary data.</text>
</comment>
<feature type="domain" description="Activator of Hsp90 ATPase homologue 1/2-like C-terminal" evidence="2">
    <location>
        <begin position="19"/>
        <end position="140"/>
    </location>
</feature>
<proteinExistence type="inferred from homology"/>
<dbReference type="CDD" id="cd07814">
    <property type="entry name" value="SRPBCC_CalC_Aha1-like"/>
    <property type="match status" value="1"/>
</dbReference>
<gene>
    <name evidence="3" type="ORF">C7459_101370</name>
</gene>
<sequence length="141" mass="15982">MTAHNQEMLPDVRHMQVFNAPIQKVWDAVSTPEGIATWFMPTSNFEAVLGNEFTLQSPYGVSPCKVREIDPPTRLVFNWGETWIVTFELKEVEGKTEFTLTHAGWIAGVMDNGMESAVARERMDHGWRTGVLPRLAEYVEA</sequence>
<dbReference type="Pfam" id="PF08327">
    <property type="entry name" value="AHSA1"/>
    <property type="match status" value="1"/>
</dbReference>
<accession>A0A316DEN6</accession>
<comment type="similarity">
    <text evidence="1">Belongs to the AHA1 family.</text>
</comment>
<dbReference type="RefSeq" id="WP_425450704.1">
    <property type="nucleotide sequence ID" value="NZ_QGGL01000001.1"/>
</dbReference>
<dbReference type="SUPFAM" id="SSF55961">
    <property type="entry name" value="Bet v1-like"/>
    <property type="match status" value="1"/>
</dbReference>
<evidence type="ECO:0000256" key="1">
    <source>
        <dbReference type="ARBA" id="ARBA00006817"/>
    </source>
</evidence>
<dbReference type="AlphaFoldDB" id="A0A316DEN6"/>
<dbReference type="Proteomes" id="UP000245634">
    <property type="component" value="Unassembled WGS sequence"/>
</dbReference>
<evidence type="ECO:0000313" key="4">
    <source>
        <dbReference type="Proteomes" id="UP000245634"/>
    </source>
</evidence>
<protein>
    <submittedName>
        <fullName evidence="3">Uncharacterized protein YndB with AHSA1/START domain</fullName>
    </submittedName>
</protein>
<evidence type="ECO:0000259" key="2">
    <source>
        <dbReference type="Pfam" id="PF08327"/>
    </source>
</evidence>
<dbReference type="InterPro" id="IPR013538">
    <property type="entry name" value="ASHA1/2-like_C"/>
</dbReference>
<evidence type="ECO:0000313" key="3">
    <source>
        <dbReference type="EMBL" id="PWK16504.1"/>
    </source>
</evidence>